<comment type="caution">
    <text evidence="2">The sequence shown here is derived from an EMBL/GenBank/DDBJ whole genome shotgun (WGS) entry which is preliminary data.</text>
</comment>
<organism evidence="2 3">
    <name type="scientific">Deinococcus arcticus</name>
    <dbReference type="NCBI Taxonomy" id="2136176"/>
    <lineage>
        <taxon>Bacteria</taxon>
        <taxon>Thermotogati</taxon>
        <taxon>Deinococcota</taxon>
        <taxon>Deinococci</taxon>
        <taxon>Deinococcales</taxon>
        <taxon>Deinococcaceae</taxon>
        <taxon>Deinococcus</taxon>
    </lineage>
</organism>
<evidence type="ECO:0000256" key="1">
    <source>
        <dbReference type="SAM" id="MobiDB-lite"/>
    </source>
</evidence>
<gene>
    <name evidence="2" type="ORF">C8263_17765</name>
</gene>
<accession>A0A2T3W3J1</accession>
<reference evidence="2 3" key="1">
    <citation type="submission" date="2018-03" db="EMBL/GenBank/DDBJ databases">
        <title>Draft genome of Deinococcus sp. OD32.</title>
        <authorList>
            <person name="Wang X.-P."/>
            <person name="Du Z.-J."/>
        </authorList>
    </citation>
    <scope>NUCLEOTIDE SEQUENCE [LARGE SCALE GENOMIC DNA]</scope>
    <source>
        <strain evidence="2 3">OD32</strain>
    </source>
</reference>
<name>A0A2T3W3J1_9DEIO</name>
<dbReference type="Pfam" id="PF11303">
    <property type="entry name" value="DUF3105"/>
    <property type="match status" value="1"/>
</dbReference>
<sequence>MRSLFLALLMIPLVGCTRANTIEGERSFQYEGGLHQPGRQVYKETPPVGGVHHSSWQHCGIYDRPLYNEHAVHSMEHGAVWVTYRPDLSKNDLETLQQLVDGHSYVLLSPYPDLPAPVVISAWNRQLQVNQADDPRLQLFLNKYEQGTQAPERGAPCIGPESTSETQ</sequence>
<dbReference type="EMBL" id="PYSV01000031">
    <property type="protein sequence ID" value="PTA66442.1"/>
    <property type="molecule type" value="Genomic_DNA"/>
</dbReference>
<keyword evidence="3" id="KW-1185">Reference proteome</keyword>
<dbReference type="AlphaFoldDB" id="A0A2T3W3J1"/>
<feature type="region of interest" description="Disordered" evidence="1">
    <location>
        <begin position="148"/>
        <end position="167"/>
    </location>
</feature>
<evidence type="ECO:0000313" key="2">
    <source>
        <dbReference type="EMBL" id="PTA66442.1"/>
    </source>
</evidence>
<protein>
    <recommendedName>
        <fullName evidence="4">DUF3105 domain-containing protein</fullName>
    </recommendedName>
</protein>
<dbReference type="InterPro" id="IPR021454">
    <property type="entry name" value="DUF3105"/>
</dbReference>
<proteinExistence type="predicted"/>
<dbReference type="Proteomes" id="UP000240317">
    <property type="component" value="Unassembled WGS sequence"/>
</dbReference>
<dbReference type="OrthoDB" id="164831at2"/>
<evidence type="ECO:0000313" key="3">
    <source>
        <dbReference type="Proteomes" id="UP000240317"/>
    </source>
</evidence>
<evidence type="ECO:0008006" key="4">
    <source>
        <dbReference type="Google" id="ProtNLM"/>
    </source>
</evidence>